<dbReference type="KEGG" id="lmi:LMXM_31_2520"/>
<dbReference type="OMA" id="PPYAAVK"/>
<dbReference type="OrthoDB" id="268028at2759"/>
<feature type="region of interest" description="Disordered" evidence="1">
    <location>
        <begin position="821"/>
        <end position="925"/>
    </location>
</feature>
<feature type="region of interest" description="Disordered" evidence="1">
    <location>
        <begin position="140"/>
        <end position="383"/>
    </location>
</feature>
<dbReference type="PhylomeDB" id="E9B331"/>
<feature type="region of interest" description="Disordered" evidence="1">
    <location>
        <begin position="630"/>
        <end position="694"/>
    </location>
</feature>
<proteinExistence type="predicted"/>
<feature type="compositionally biased region" description="Basic residues" evidence="1">
    <location>
        <begin position="505"/>
        <end position="524"/>
    </location>
</feature>
<protein>
    <submittedName>
        <fullName evidence="2">Uncharacterized protein</fullName>
    </submittedName>
</protein>
<sequence length="925" mass="95537">MFAANRFSNSAAGSADPQQQQMMFASGAPYNSAMHLAAYGDGANRCVFVGAMNGMPARPLSPAAASATSPNTAAAACLGVPYPGSYAVPRPAAGYYYPPYAAVKQYAFQKPQAAGVMPGQVPLPPPCQATTFSTTALALATQQHSAAPSSPSYDPQNASTSASPHGKGRESPRSGRHRRGDGEATATPASAAQPSSSGRHDGGGIYSERRRHRDDPPPRGTNYSRAPSQVATATFGEEFPHCSNGPNSHIAPAAPAAAWGAAHDDDGGDGGGRRRRRRHHGDSGGERRRTASPRSPPELRVGEDTKEPHRRRHRHRGELRGQHDNSRSDVNEPESASARLAGGLADTSRHHRSNHRSGQRWGSPPKSTAANASTSAGAAVPSVGPTPVSTLVVPVLQPVTVASALVVAPPPPPAMLSAAPPAHRGARSPPPISTAAPSPPPAVPPTSTSKGHRRHRSHRRTPSASSSSSGGSSDAVLRQGSSSYSSSVSTHAESASRPASASSRDRHRRRRRDRRGRRGGRRPPRSASSSSRLRPKAGDPVSSASSPPTHNNASVAEAPKKKGDGGILRFFRRGKSAAAEADSATPGKAGAPGQEASMMLPLTMSQRAPYDASMRPCGAAVAPRDAATGVQQCAASSHTEAAGQRRRDRTPGRSRHPAPGSGTVNVHIPPQQGNGNHNPSVDPSSAVAPSSKSRGLFGGLFRRKKDKADGVATAAAGASVNNASTLSGRTSPSSRPSTSGASVNLTTKVATAVRLGTPSIPPKPAPPGGGYGAAPMSLSTGPNPALMSKPDVLRRSAKKSKAAAAQLQLQQELLQANGLRGQLQAQTQSQNQHSGGNRGRRRNESRGHASPVGERGGRKSGWRTSGNRDGNPHGRGHRRTPLQDSNSCSSVASSTSSSTNAAPKRHSGRGNSGSKAARAQANREI</sequence>
<feature type="compositionally biased region" description="Low complexity" evidence="1">
    <location>
        <begin position="722"/>
        <end position="742"/>
    </location>
</feature>
<accession>E9B331</accession>
<dbReference type="GeneID" id="13453692"/>
<evidence type="ECO:0000313" key="3">
    <source>
        <dbReference type="Proteomes" id="UP000007259"/>
    </source>
</evidence>
<name>E9B331_LEIMU</name>
<feature type="compositionally biased region" description="Polar residues" evidence="1">
    <location>
        <begin position="221"/>
        <end position="232"/>
    </location>
</feature>
<keyword evidence="3" id="KW-1185">Reference proteome</keyword>
<evidence type="ECO:0000313" key="2">
    <source>
        <dbReference type="EMBL" id="CBZ29647.1"/>
    </source>
</evidence>
<feature type="compositionally biased region" description="Polar residues" evidence="1">
    <location>
        <begin position="148"/>
        <end position="163"/>
    </location>
</feature>
<dbReference type="VEuPathDB" id="TriTrypDB:LmxM.31.2520"/>
<feature type="compositionally biased region" description="Low complexity" evidence="1">
    <location>
        <begin position="885"/>
        <end position="902"/>
    </location>
</feature>
<feature type="compositionally biased region" description="Polar residues" evidence="1">
    <location>
        <begin position="823"/>
        <end position="833"/>
    </location>
</feature>
<feature type="compositionally biased region" description="Basic and acidic residues" evidence="1">
    <location>
        <begin position="318"/>
        <end position="330"/>
    </location>
</feature>
<reference evidence="2 3" key="1">
    <citation type="journal article" date="2011" name="Genome Res.">
        <title>Chromosome and gene copy number variation allow major structural change between species and strains of Leishmania.</title>
        <authorList>
            <person name="Rogers M.B."/>
            <person name="Hilley J.D."/>
            <person name="Dickens N.J."/>
            <person name="Wilkes J."/>
            <person name="Bates P.A."/>
            <person name="Depledge D.P."/>
            <person name="Harris D."/>
            <person name="Her Y."/>
            <person name="Herzyk P."/>
            <person name="Imamura H."/>
            <person name="Otto T.D."/>
            <person name="Sanders M."/>
            <person name="Seeger K."/>
            <person name="Dujardin J.C."/>
            <person name="Berriman M."/>
            <person name="Smith D.F."/>
            <person name="Hertz-Fowler C."/>
            <person name="Mottram J.C."/>
        </authorList>
    </citation>
    <scope>NUCLEOTIDE SEQUENCE [LARGE SCALE GENOMIC DNA]</scope>
    <source>
        <strain evidence="2 3">MHOM/GT/2001/U1103</strain>
    </source>
</reference>
<gene>
    <name evidence="2" type="ORF">LMXM_31_2520</name>
</gene>
<feature type="compositionally biased region" description="Low complexity" evidence="1">
    <location>
        <begin position="679"/>
        <end position="693"/>
    </location>
</feature>
<feature type="compositionally biased region" description="Low complexity" evidence="1">
    <location>
        <begin position="462"/>
        <end position="473"/>
    </location>
</feature>
<feature type="compositionally biased region" description="Low complexity" evidence="1">
    <location>
        <begin position="367"/>
        <end position="383"/>
    </location>
</feature>
<feature type="compositionally biased region" description="Basic residues" evidence="1">
    <location>
        <begin position="349"/>
        <end position="358"/>
    </location>
</feature>
<feature type="region of interest" description="Disordered" evidence="1">
    <location>
        <begin position="416"/>
        <end position="566"/>
    </location>
</feature>
<dbReference type="EMBL" id="FR799584">
    <property type="protein sequence ID" value="CBZ29647.1"/>
    <property type="molecule type" value="Genomic_DNA"/>
</dbReference>
<feature type="compositionally biased region" description="Polar residues" evidence="1">
    <location>
        <begin position="630"/>
        <end position="639"/>
    </location>
</feature>
<dbReference type="RefSeq" id="XP_003878099.1">
    <property type="nucleotide sequence ID" value="XM_003878050.1"/>
</dbReference>
<feature type="compositionally biased region" description="Basic residues" evidence="1">
    <location>
        <begin position="450"/>
        <end position="461"/>
    </location>
</feature>
<dbReference type="Proteomes" id="UP000007259">
    <property type="component" value="Chromosome 31"/>
</dbReference>
<feature type="region of interest" description="Disordered" evidence="1">
    <location>
        <begin position="722"/>
        <end position="799"/>
    </location>
</feature>
<feature type="compositionally biased region" description="Basic residues" evidence="1">
    <location>
        <begin position="308"/>
        <end position="317"/>
    </location>
</feature>
<dbReference type="AlphaFoldDB" id="E9B331"/>
<evidence type="ECO:0000256" key="1">
    <source>
        <dbReference type="SAM" id="MobiDB-lite"/>
    </source>
</evidence>
<feature type="compositionally biased region" description="Low complexity" evidence="1">
    <location>
        <begin position="481"/>
        <end position="502"/>
    </location>
</feature>
<feature type="compositionally biased region" description="Low complexity" evidence="1">
    <location>
        <begin position="251"/>
        <end position="261"/>
    </location>
</feature>
<feature type="compositionally biased region" description="Polar residues" evidence="1">
    <location>
        <begin position="542"/>
        <end position="554"/>
    </location>
</feature>
<organism evidence="2 3">
    <name type="scientific">Leishmania mexicana (strain MHOM/GT/2001/U1103)</name>
    <dbReference type="NCBI Taxonomy" id="929439"/>
    <lineage>
        <taxon>Eukaryota</taxon>
        <taxon>Discoba</taxon>
        <taxon>Euglenozoa</taxon>
        <taxon>Kinetoplastea</taxon>
        <taxon>Metakinetoplastina</taxon>
        <taxon>Trypanosomatida</taxon>
        <taxon>Trypanosomatidae</taxon>
        <taxon>Leishmaniinae</taxon>
        <taxon>Leishmania</taxon>
    </lineage>
</organism>
<feature type="compositionally biased region" description="Pro residues" evidence="1">
    <location>
        <begin position="428"/>
        <end position="444"/>
    </location>
</feature>
<feature type="compositionally biased region" description="Low complexity" evidence="1">
    <location>
        <begin position="184"/>
        <end position="197"/>
    </location>
</feature>